<reference evidence="2 3" key="1">
    <citation type="submission" date="2016-07" db="EMBL/GenBank/DDBJ databases">
        <title>Caryophanon tenue genome sequencing.</title>
        <authorList>
            <person name="Verma A."/>
            <person name="Pal Y."/>
            <person name="Krishnamurthi S."/>
        </authorList>
    </citation>
    <scope>NUCLEOTIDE SEQUENCE [LARGE SCALE GENOMIC DNA]</scope>
    <source>
        <strain evidence="2 3">DSM 14152</strain>
    </source>
</reference>
<comment type="caution">
    <text evidence="2">The sequence shown here is derived from an EMBL/GenBank/DDBJ whole genome shotgun (WGS) entry which is preliminary data.</text>
</comment>
<dbReference type="EMBL" id="MASJ01000040">
    <property type="protein sequence ID" value="OCS82609.1"/>
    <property type="molecule type" value="Genomic_DNA"/>
</dbReference>
<keyword evidence="3" id="KW-1185">Reference proteome</keyword>
<evidence type="ECO:0000313" key="3">
    <source>
        <dbReference type="Proteomes" id="UP000093199"/>
    </source>
</evidence>
<sequence length="193" mass="21257">MDYFSIDGTNNELFVLFHGTGGNEYSLLQIAGDINPHAHILSFIGDVDSHASRRFFAPLQTGQLQRADFNKRVDAFLAQWAEMPPHNGPITFIGYSNGANFILGLLEKAPAIAARVILMHPSNLHYTFSTGSDAHIFITTGARDTLAPAGQVLALEKQLRAHFPHTTLQLLDGAHEVSDEEITYLQHVIQPLV</sequence>
<feature type="domain" description="Dienelactone hydrolase" evidence="1">
    <location>
        <begin position="66"/>
        <end position="174"/>
    </location>
</feature>
<organism evidence="2 3">
    <name type="scientific">Caryophanon tenue</name>
    <dbReference type="NCBI Taxonomy" id="33978"/>
    <lineage>
        <taxon>Bacteria</taxon>
        <taxon>Bacillati</taxon>
        <taxon>Bacillota</taxon>
        <taxon>Bacilli</taxon>
        <taxon>Bacillales</taxon>
        <taxon>Caryophanaceae</taxon>
        <taxon>Caryophanon</taxon>
    </lineage>
</organism>
<dbReference type="AlphaFoldDB" id="A0A1C0Y603"/>
<gene>
    <name evidence="2" type="ORF">A6M13_06965</name>
</gene>
<dbReference type="STRING" id="33978.A6M13_06965"/>
<accession>A0A1C0Y603</accession>
<dbReference type="RefSeq" id="WP_066548334.1">
    <property type="nucleotide sequence ID" value="NZ_MASJ01000040.1"/>
</dbReference>
<evidence type="ECO:0000259" key="1">
    <source>
        <dbReference type="Pfam" id="PF01738"/>
    </source>
</evidence>
<dbReference type="Proteomes" id="UP000093199">
    <property type="component" value="Unassembled WGS sequence"/>
</dbReference>
<dbReference type="OrthoDB" id="2222027at2"/>
<dbReference type="Gene3D" id="3.40.50.1820">
    <property type="entry name" value="alpha/beta hydrolase"/>
    <property type="match status" value="1"/>
</dbReference>
<dbReference type="SUPFAM" id="SSF53474">
    <property type="entry name" value="alpha/beta-Hydrolases"/>
    <property type="match status" value="1"/>
</dbReference>
<name>A0A1C0Y603_9BACL</name>
<proteinExistence type="predicted"/>
<dbReference type="InterPro" id="IPR002925">
    <property type="entry name" value="Dienelactn_hydro"/>
</dbReference>
<dbReference type="GO" id="GO:0016787">
    <property type="term" value="F:hydrolase activity"/>
    <property type="evidence" value="ECO:0007669"/>
    <property type="project" value="InterPro"/>
</dbReference>
<protein>
    <submittedName>
        <fullName evidence="2">Phospholipase</fullName>
    </submittedName>
</protein>
<evidence type="ECO:0000313" key="2">
    <source>
        <dbReference type="EMBL" id="OCS82609.1"/>
    </source>
</evidence>
<dbReference type="Pfam" id="PF01738">
    <property type="entry name" value="DLH"/>
    <property type="match status" value="1"/>
</dbReference>
<dbReference type="InterPro" id="IPR029058">
    <property type="entry name" value="AB_hydrolase_fold"/>
</dbReference>